<evidence type="ECO:0000256" key="8">
    <source>
        <dbReference type="ARBA" id="ARBA00035156"/>
    </source>
</evidence>
<evidence type="ECO:0000256" key="2">
    <source>
        <dbReference type="ARBA" id="ARBA00008945"/>
    </source>
</evidence>
<keyword evidence="5 9" id="KW-0689">Ribosomal protein</keyword>
<keyword evidence="6 9" id="KW-0687">Ribonucleoprotein</keyword>
<evidence type="ECO:0000256" key="1">
    <source>
        <dbReference type="ARBA" id="ARBA00002524"/>
    </source>
</evidence>
<evidence type="ECO:0000313" key="13">
    <source>
        <dbReference type="EMBL" id="CAE7470604.1"/>
    </source>
</evidence>
<dbReference type="GO" id="GO:0003735">
    <property type="term" value="F:structural constituent of ribosome"/>
    <property type="evidence" value="ECO:0007669"/>
    <property type="project" value="UniProtKB-UniRule"/>
</dbReference>
<dbReference type="Pfam" id="PF03719">
    <property type="entry name" value="Ribosomal_S5_C"/>
    <property type="match status" value="1"/>
</dbReference>
<feature type="domain" description="S5 DRBM" evidence="12">
    <location>
        <begin position="11"/>
        <end position="74"/>
    </location>
</feature>
<evidence type="ECO:0000256" key="9">
    <source>
        <dbReference type="PROSITE-ProRule" id="PRU00268"/>
    </source>
</evidence>
<dbReference type="Pfam" id="PF00333">
    <property type="entry name" value="Ribosomal_S5"/>
    <property type="match status" value="1"/>
</dbReference>
<dbReference type="Gene3D" id="3.30.230.10">
    <property type="match status" value="1"/>
</dbReference>
<comment type="caution">
    <text evidence="13">The sequence shown here is derived from an EMBL/GenBank/DDBJ whole genome shotgun (WGS) entry which is preliminary data.</text>
</comment>
<gene>
    <name evidence="13" type="primary">rpsE</name>
    <name evidence="13" type="ORF">SNEC2469_LOCUS13253</name>
</gene>
<dbReference type="FunFam" id="3.30.230.10:FF:000002">
    <property type="entry name" value="30S ribosomal protein S5"/>
    <property type="match status" value="1"/>
</dbReference>
<dbReference type="InterPro" id="IPR020568">
    <property type="entry name" value="Ribosomal_Su5_D2-typ_SF"/>
</dbReference>
<dbReference type="OrthoDB" id="309483at2759"/>
<evidence type="ECO:0000313" key="14">
    <source>
        <dbReference type="Proteomes" id="UP000601435"/>
    </source>
</evidence>
<dbReference type="NCBIfam" id="TIGR01021">
    <property type="entry name" value="rpsE_bact"/>
    <property type="match status" value="1"/>
</dbReference>
<evidence type="ECO:0000256" key="4">
    <source>
        <dbReference type="ARBA" id="ARBA00022884"/>
    </source>
</evidence>
<dbReference type="Gene3D" id="3.30.160.20">
    <property type="match status" value="1"/>
</dbReference>
<dbReference type="SUPFAM" id="SSF54211">
    <property type="entry name" value="Ribosomal protein S5 domain 2-like"/>
    <property type="match status" value="1"/>
</dbReference>
<organism evidence="13 14">
    <name type="scientific">Symbiodinium necroappetens</name>
    <dbReference type="NCBI Taxonomy" id="1628268"/>
    <lineage>
        <taxon>Eukaryota</taxon>
        <taxon>Sar</taxon>
        <taxon>Alveolata</taxon>
        <taxon>Dinophyceae</taxon>
        <taxon>Suessiales</taxon>
        <taxon>Symbiodiniaceae</taxon>
        <taxon>Symbiodinium</taxon>
    </lineage>
</organism>
<comment type="function">
    <text evidence="1">With S4 and S12 plays an important role in translational accuracy.</text>
</comment>
<dbReference type="EMBL" id="CAJNJA010021142">
    <property type="protein sequence ID" value="CAE7470604.1"/>
    <property type="molecule type" value="Genomic_DNA"/>
</dbReference>
<feature type="compositionally biased region" description="Low complexity" evidence="11">
    <location>
        <begin position="195"/>
        <end position="204"/>
    </location>
</feature>
<dbReference type="InterPro" id="IPR000851">
    <property type="entry name" value="Ribosomal_uS5"/>
</dbReference>
<keyword evidence="4" id="KW-0694">RNA-binding</keyword>
<sequence length="229" mass="23928">MVENVEQGSQLESNTIGIFRSAATVKGGRRFSFGALVVVGDREGRVGVGYAKANEVPPAIEKAQKDGRKAVSSVNLHGGTIPHEVVGRYSASVVKLIPASPGTGVVAGATVRAVLEIAGITDCMTKSYGSNNKKNLAKATLNALETLRTKQDVSRVRGVEIARTEVDEMIERGQAFMTPAAGAKKEAPAEEAKADNGAATATAEKPAKPEKKGGEKKADGEKKQDKDNA</sequence>
<feature type="compositionally biased region" description="Basic and acidic residues" evidence="11">
    <location>
        <begin position="205"/>
        <end position="229"/>
    </location>
</feature>
<evidence type="ECO:0000256" key="10">
    <source>
        <dbReference type="RuleBase" id="RU003823"/>
    </source>
</evidence>
<dbReference type="InterPro" id="IPR005712">
    <property type="entry name" value="Ribosomal_uS5_bac-type"/>
</dbReference>
<dbReference type="AlphaFoldDB" id="A0A812SCD0"/>
<keyword evidence="14" id="KW-1185">Reference proteome</keyword>
<dbReference type="InterPro" id="IPR014721">
    <property type="entry name" value="Ribsml_uS5_D2-typ_fold_subgr"/>
</dbReference>
<dbReference type="InterPro" id="IPR005324">
    <property type="entry name" value="Ribosomal_uS5_C"/>
</dbReference>
<evidence type="ECO:0000256" key="5">
    <source>
        <dbReference type="ARBA" id="ARBA00022980"/>
    </source>
</evidence>
<dbReference type="InterPro" id="IPR018192">
    <property type="entry name" value="Ribosomal_uS5_N_CS"/>
</dbReference>
<comment type="similarity">
    <text evidence="2 10">Belongs to the universal ribosomal protein uS5 family.</text>
</comment>
<dbReference type="InterPro" id="IPR013810">
    <property type="entry name" value="Ribosomal_uS5_N"/>
</dbReference>
<evidence type="ECO:0000256" key="6">
    <source>
        <dbReference type="ARBA" id="ARBA00023274"/>
    </source>
</evidence>
<protein>
    <recommendedName>
        <fullName evidence="8">Small ribosomal subunit protein uS5c</fullName>
    </recommendedName>
</protein>
<evidence type="ECO:0000256" key="11">
    <source>
        <dbReference type="SAM" id="MobiDB-lite"/>
    </source>
</evidence>
<dbReference type="SUPFAM" id="SSF54768">
    <property type="entry name" value="dsRNA-binding domain-like"/>
    <property type="match status" value="1"/>
</dbReference>
<dbReference type="PANTHER" id="PTHR48277:SF1">
    <property type="entry name" value="MITOCHONDRIAL RIBOSOMAL PROTEIN S5"/>
    <property type="match status" value="1"/>
</dbReference>
<dbReference type="HAMAP" id="MF_01307_B">
    <property type="entry name" value="Ribosomal_uS5_B"/>
    <property type="match status" value="1"/>
</dbReference>
<feature type="region of interest" description="Disordered" evidence="11">
    <location>
        <begin position="179"/>
        <end position="229"/>
    </location>
</feature>
<dbReference type="GO" id="GO:0019843">
    <property type="term" value="F:rRNA binding"/>
    <property type="evidence" value="ECO:0007669"/>
    <property type="project" value="UniProtKB-KW"/>
</dbReference>
<dbReference type="GO" id="GO:0005737">
    <property type="term" value="C:cytoplasm"/>
    <property type="evidence" value="ECO:0007669"/>
    <property type="project" value="UniProtKB-ARBA"/>
</dbReference>
<dbReference type="PANTHER" id="PTHR48277">
    <property type="entry name" value="MITOCHONDRIAL RIBOSOMAL PROTEIN S5"/>
    <property type="match status" value="1"/>
</dbReference>
<accession>A0A812SCD0</accession>
<evidence type="ECO:0000256" key="7">
    <source>
        <dbReference type="ARBA" id="ARBA00025844"/>
    </source>
</evidence>
<dbReference type="PROSITE" id="PS50881">
    <property type="entry name" value="S5_DSRBD"/>
    <property type="match status" value="1"/>
</dbReference>
<dbReference type="Proteomes" id="UP000601435">
    <property type="component" value="Unassembled WGS sequence"/>
</dbReference>
<proteinExistence type="inferred from homology"/>
<name>A0A812SCD0_9DINO</name>
<dbReference type="PROSITE" id="PS00585">
    <property type="entry name" value="RIBOSOMAL_S5"/>
    <property type="match status" value="1"/>
</dbReference>
<feature type="compositionally biased region" description="Basic and acidic residues" evidence="11">
    <location>
        <begin position="183"/>
        <end position="194"/>
    </location>
</feature>
<dbReference type="GO" id="GO:0006412">
    <property type="term" value="P:translation"/>
    <property type="evidence" value="ECO:0007669"/>
    <property type="project" value="InterPro"/>
</dbReference>
<comment type="subunit">
    <text evidence="7">Part of the 30S ribosomal subunit. Contacts protein S4.</text>
</comment>
<keyword evidence="3" id="KW-0699">rRNA-binding</keyword>
<evidence type="ECO:0000259" key="12">
    <source>
        <dbReference type="PROSITE" id="PS50881"/>
    </source>
</evidence>
<dbReference type="GO" id="GO:0015935">
    <property type="term" value="C:small ribosomal subunit"/>
    <property type="evidence" value="ECO:0007669"/>
    <property type="project" value="InterPro"/>
</dbReference>
<reference evidence="13" key="1">
    <citation type="submission" date="2021-02" db="EMBL/GenBank/DDBJ databases">
        <authorList>
            <person name="Dougan E. K."/>
            <person name="Rhodes N."/>
            <person name="Thang M."/>
            <person name="Chan C."/>
        </authorList>
    </citation>
    <scope>NUCLEOTIDE SEQUENCE</scope>
</reference>
<evidence type="ECO:0000256" key="3">
    <source>
        <dbReference type="ARBA" id="ARBA00022730"/>
    </source>
</evidence>